<gene>
    <name evidence="3" type="ORF">G5I_02082</name>
</gene>
<evidence type="ECO:0000313" key="3">
    <source>
        <dbReference type="EMBL" id="EGI69315.1"/>
    </source>
</evidence>
<keyword evidence="4" id="KW-1185">Reference proteome</keyword>
<feature type="region of interest" description="Disordered" evidence="1">
    <location>
        <begin position="49"/>
        <end position="70"/>
    </location>
</feature>
<proteinExistence type="predicted"/>
<organism evidence="4">
    <name type="scientific">Acromyrmex echinatior</name>
    <name type="common">Panamanian leafcutter ant</name>
    <name type="synonym">Acromyrmex octospinosus echinatior</name>
    <dbReference type="NCBI Taxonomy" id="103372"/>
    <lineage>
        <taxon>Eukaryota</taxon>
        <taxon>Metazoa</taxon>
        <taxon>Ecdysozoa</taxon>
        <taxon>Arthropoda</taxon>
        <taxon>Hexapoda</taxon>
        <taxon>Insecta</taxon>
        <taxon>Pterygota</taxon>
        <taxon>Neoptera</taxon>
        <taxon>Endopterygota</taxon>
        <taxon>Hymenoptera</taxon>
        <taxon>Apocrita</taxon>
        <taxon>Aculeata</taxon>
        <taxon>Formicoidea</taxon>
        <taxon>Formicidae</taxon>
        <taxon>Myrmicinae</taxon>
        <taxon>Acromyrmex</taxon>
    </lineage>
</organism>
<dbReference type="Gene3D" id="1.10.10.1450">
    <property type="match status" value="1"/>
</dbReference>
<evidence type="ECO:0000313" key="4">
    <source>
        <dbReference type="Proteomes" id="UP000007755"/>
    </source>
</evidence>
<protein>
    <submittedName>
        <fullName evidence="3">FLJ37770-like protein</fullName>
    </submittedName>
</protein>
<dbReference type="PANTHER" id="PTHR46060">
    <property type="entry name" value="MARINER MOS1 TRANSPOSASE-LIKE PROTEIN"/>
    <property type="match status" value="1"/>
</dbReference>
<dbReference type="GO" id="GO:0003676">
    <property type="term" value="F:nucleic acid binding"/>
    <property type="evidence" value="ECO:0007669"/>
    <property type="project" value="InterPro"/>
</dbReference>
<sequence length="176" mass="20482">MERSLEQRYAIKFCVRLGKNAIETFQMLQEAFKDDCISRSQSGRWHKAFKEGREEVADEPRSGRPTTARTDENVNRVCEVLRSDRRLSIQYIADTLNMSTFAVHGIVTENLQMRKVCAKLVPKVLTADQKELRVSRCQELLDLIQNEPDFLNSVVTGDESWMFEYDPESKRQSSEW</sequence>
<dbReference type="InterPro" id="IPR036397">
    <property type="entry name" value="RNaseH_sf"/>
</dbReference>
<feature type="compositionally biased region" description="Basic and acidic residues" evidence="1">
    <location>
        <begin position="49"/>
        <end position="62"/>
    </location>
</feature>
<feature type="domain" description="Mos1 transposase HTH" evidence="2">
    <location>
        <begin position="8"/>
        <end position="52"/>
    </location>
</feature>
<evidence type="ECO:0000256" key="1">
    <source>
        <dbReference type="SAM" id="MobiDB-lite"/>
    </source>
</evidence>
<reference evidence="3" key="1">
    <citation type="submission" date="2011-02" db="EMBL/GenBank/DDBJ databases">
        <title>The genome of the leaf-cutting ant Acromyrmex echinatior suggests key adaptations to social evolution and fungus farming.</title>
        <authorList>
            <person name="Nygaard S."/>
            <person name="Zhang G."/>
        </authorList>
    </citation>
    <scope>NUCLEOTIDE SEQUENCE</scope>
</reference>
<evidence type="ECO:0000259" key="2">
    <source>
        <dbReference type="Pfam" id="PF17906"/>
    </source>
</evidence>
<feature type="non-terminal residue" evidence="3">
    <location>
        <position position="176"/>
    </location>
</feature>
<dbReference type="Pfam" id="PF17906">
    <property type="entry name" value="HTH_48"/>
    <property type="match status" value="1"/>
</dbReference>
<dbReference type="eggNOG" id="ENOG502S5UP">
    <property type="taxonomic scope" value="Eukaryota"/>
</dbReference>
<accession>F4W9D3</accession>
<dbReference type="OrthoDB" id="9974365at2759"/>
<dbReference type="Proteomes" id="UP000007755">
    <property type="component" value="Unassembled WGS sequence"/>
</dbReference>
<dbReference type="EMBL" id="GL888002">
    <property type="protein sequence ID" value="EGI69315.1"/>
    <property type="molecule type" value="Genomic_DNA"/>
</dbReference>
<dbReference type="InParanoid" id="F4W9D3"/>
<dbReference type="PANTHER" id="PTHR46060:SF1">
    <property type="entry name" value="MARINER MOS1 TRANSPOSASE-LIKE PROTEIN"/>
    <property type="match status" value="1"/>
</dbReference>
<dbReference type="Gene3D" id="3.30.420.10">
    <property type="entry name" value="Ribonuclease H-like superfamily/Ribonuclease H"/>
    <property type="match status" value="1"/>
</dbReference>
<dbReference type="InterPro" id="IPR041426">
    <property type="entry name" value="Mos1_HTH"/>
</dbReference>
<dbReference type="AlphaFoldDB" id="F4W9D3"/>
<name>F4W9D3_ACREC</name>
<dbReference type="InterPro" id="IPR052709">
    <property type="entry name" value="Transposase-MT_Hybrid"/>
</dbReference>